<dbReference type="VEuPathDB" id="FungiDB:PGTG_02773"/>
<dbReference type="GeneID" id="10534224"/>
<reference evidence="2" key="2">
    <citation type="journal article" date="2011" name="Proc. Natl. Acad. Sci. U.S.A.">
        <title>Obligate biotrophy features unraveled by the genomic analysis of rust fungi.</title>
        <authorList>
            <person name="Duplessis S."/>
            <person name="Cuomo C.A."/>
            <person name="Lin Y.-C."/>
            <person name="Aerts A."/>
            <person name="Tisserant E."/>
            <person name="Veneault-Fourrey C."/>
            <person name="Joly D.L."/>
            <person name="Hacquard S."/>
            <person name="Amselem J."/>
            <person name="Cantarel B.L."/>
            <person name="Chiu R."/>
            <person name="Coutinho P.M."/>
            <person name="Feau N."/>
            <person name="Field M."/>
            <person name="Frey P."/>
            <person name="Gelhaye E."/>
            <person name="Goldberg J."/>
            <person name="Grabherr M.G."/>
            <person name="Kodira C.D."/>
            <person name="Kohler A."/>
            <person name="Kuees U."/>
            <person name="Lindquist E.A."/>
            <person name="Lucas S.M."/>
            <person name="Mago R."/>
            <person name="Mauceli E."/>
            <person name="Morin E."/>
            <person name="Murat C."/>
            <person name="Pangilinan J.L."/>
            <person name="Park R."/>
            <person name="Pearson M."/>
            <person name="Quesneville H."/>
            <person name="Rouhier N."/>
            <person name="Sakthikumar S."/>
            <person name="Salamov A.A."/>
            <person name="Schmutz J."/>
            <person name="Selles B."/>
            <person name="Shapiro H."/>
            <person name="Tanguay P."/>
            <person name="Tuskan G.A."/>
            <person name="Henrissat B."/>
            <person name="Van de Peer Y."/>
            <person name="Rouze P."/>
            <person name="Ellis J.G."/>
            <person name="Dodds P.N."/>
            <person name="Schein J.E."/>
            <person name="Zhong S."/>
            <person name="Hamelin R.C."/>
            <person name="Grigoriev I.V."/>
            <person name="Szabo L.J."/>
            <person name="Martin F."/>
        </authorList>
    </citation>
    <scope>NUCLEOTIDE SEQUENCE [LARGE SCALE GENOMIC DNA]</scope>
    <source>
        <strain evidence="2">CRL 75-36-700-3 / race SCCL</strain>
    </source>
</reference>
<protein>
    <submittedName>
        <fullName evidence="1">Uncharacterized protein</fullName>
    </submittedName>
</protein>
<evidence type="ECO:0000313" key="2">
    <source>
        <dbReference type="Proteomes" id="UP000008783"/>
    </source>
</evidence>
<dbReference type="AlphaFoldDB" id="E3JWA7"/>
<keyword evidence="2" id="KW-1185">Reference proteome</keyword>
<dbReference type="InParanoid" id="E3JWA7"/>
<dbReference type="RefSeq" id="XP_003320751.1">
    <property type="nucleotide sequence ID" value="XM_003320703.1"/>
</dbReference>
<gene>
    <name evidence="1" type="ORF">PGTG_02773</name>
</gene>
<dbReference type="Proteomes" id="UP000008783">
    <property type="component" value="Unassembled WGS sequence"/>
</dbReference>
<evidence type="ECO:0000313" key="1">
    <source>
        <dbReference type="EMBL" id="EFP76332.1"/>
    </source>
</evidence>
<organism evidence="1 2">
    <name type="scientific">Puccinia graminis f. sp. tritici (strain CRL 75-36-700-3 / race SCCL)</name>
    <name type="common">Black stem rust fungus</name>
    <dbReference type="NCBI Taxonomy" id="418459"/>
    <lineage>
        <taxon>Eukaryota</taxon>
        <taxon>Fungi</taxon>
        <taxon>Dikarya</taxon>
        <taxon>Basidiomycota</taxon>
        <taxon>Pucciniomycotina</taxon>
        <taxon>Pucciniomycetes</taxon>
        <taxon>Pucciniales</taxon>
        <taxon>Pucciniaceae</taxon>
        <taxon>Puccinia</taxon>
    </lineage>
</organism>
<reference key="1">
    <citation type="submission" date="2007-01" db="EMBL/GenBank/DDBJ databases">
        <title>The Genome Sequence of Puccinia graminis f. sp. tritici Strain CRL 75-36-700-3.</title>
        <authorList>
            <consortium name="The Broad Institute Genome Sequencing Platform"/>
            <person name="Birren B."/>
            <person name="Lander E."/>
            <person name="Galagan J."/>
            <person name="Nusbaum C."/>
            <person name="Devon K."/>
            <person name="Cuomo C."/>
            <person name="Jaffe D."/>
            <person name="Butler J."/>
            <person name="Alvarez P."/>
            <person name="Gnerre S."/>
            <person name="Grabherr M."/>
            <person name="Mauceli E."/>
            <person name="Brockman W."/>
            <person name="Young S."/>
            <person name="LaButti K."/>
            <person name="Sykes S."/>
            <person name="DeCaprio D."/>
            <person name="Crawford M."/>
            <person name="Koehrsen M."/>
            <person name="Engels R."/>
            <person name="Montgomery P."/>
            <person name="Pearson M."/>
            <person name="Howarth C."/>
            <person name="Larson L."/>
            <person name="White J."/>
            <person name="Zeng Q."/>
            <person name="Kodira C."/>
            <person name="Yandava C."/>
            <person name="Alvarado L."/>
            <person name="O'Leary S."/>
            <person name="Szabo L."/>
            <person name="Dean R."/>
            <person name="Schein J."/>
        </authorList>
    </citation>
    <scope>NUCLEOTIDE SEQUENCE</scope>
    <source>
        <strain>CRL 75-36-700-3</strain>
    </source>
</reference>
<dbReference type="HOGENOM" id="CLU_1960667_0_0_1"/>
<proteinExistence type="predicted"/>
<name>E3JWA7_PUCGT</name>
<accession>E3JWA7</accession>
<dbReference type="EMBL" id="DS178265">
    <property type="protein sequence ID" value="EFP76332.1"/>
    <property type="molecule type" value="Genomic_DNA"/>
</dbReference>
<sequence length="128" mass="14146">MADDKRLVPSLQKNALLSVQKEAYPYQWPITVVQRILQVEMIAKVPKLQCIAAVSSAFKSSVAEAPQSSCCVLNGLSVLETRLVGPSQIDFPGYEIVELLAEMWKGRLHRYAHSDSKQSLLGSELESS</sequence>
<dbReference type="KEGG" id="pgr:PGTG_02773"/>